<keyword evidence="3" id="KW-1185">Reference proteome</keyword>
<dbReference type="Proteomes" id="UP001501821">
    <property type="component" value="Unassembled WGS sequence"/>
</dbReference>
<proteinExistence type="predicted"/>
<reference evidence="3" key="1">
    <citation type="journal article" date="2019" name="Int. J. Syst. Evol. Microbiol.">
        <title>The Global Catalogue of Microorganisms (GCM) 10K type strain sequencing project: providing services to taxonomists for standard genome sequencing and annotation.</title>
        <authorList>
            <consortium name="The Broad Institute Genomics Platform"/>
            <consortium name="The Broad Institute Genome Sequencing Center for Infectious Disease"/>
            <person name="Wu L."/>
            <person name="Ma J."/>
        </authorList>
    </citation>
    <scope>NUCLEOTIDE SEQUENCE [LARGE SCALE GENOMIC DNA]</scope>
    <source>
        <strain evidence="3">JCM 16953</strain>
    </source>
</reference>
<organism evidence="2 3">
    <name type="scientific">Nocardioides panacisoli</name>
    <dbReference type="NCBI Taxonomy" id="627624"/>
    <lineage>
        <taxon>Bacteria</taxon>
        <taxon>Bacillati</taxon>
        <taxon>Actinomycetota</taxon>
        <taxon>Actinomycetes</taxon>
        <taxon>Propionibacteriales</taxon>
        <taxon>Nocardioidaceae</taxon>
        <taxon>Nocardioides</taxon>
    </lineage>
</organism>
<feature type="transmembrane region" description="Helical" evidence="1">
    <location>
        <begin position="70"/>
        <end position="92"/>
    </location>
</feature>
<protein>
    <submittedName>
        <fullName evidence="2">Uncharacterized protein</fullName>
    </submittedName>
</protein>
<keyword evidence="1" id="KW-0472">Membrane</keyword>
<feature type="transmembrane region" description="Helical" evidence="1">
    <location>
        <begin position="99"/>
        <end position="117"/>
    </location>
</feature>
<feature type="transmembrane region" description="Helical" evidence="1">
    <location>
        <begin position="137"/>
        <end position="154"/>
    </location>
</feature>
<keyword evidence="1" id="KW-0812">Transmembrane</keyword>
<evidence type="ECO:0000256" key="1">
    <source>
        <dbReference type="SAM" id="Phobius"/>
    </source>
</evidence>
<evidence type="ECO:0000313" key="2">
    <source>
        <dbReference type="EMBL" id="GAA3804099.1"/>
    </source>
</evidence>
<evidence type="ECO:0000313" key="3">
    <source>
        <dbReference type="Proteomes" id="UP001501821"/>
    </source>
</evidence>
<gene>
    <name evidence="2" type="ORF">GCM10022242_04320</name>
</gene>
<accession>A0ABP7I1U3</accession>
<comment type="caution">
    <text evidence="2">The sequence shown here is derived from an EMBL/GenBank/DDBJ whole genome shotgun (WGS) entry which is preliminary data.</text>
</comment>
<feature type="transmembrane region" description="Helical" evidence="1">
    <location>
        <begin position="43"/>
        <end position="64"/>
    </location>
</feature>
<feature type="transmembrane region" description="Helical" evidence="1">
    <location>
        <begin position="12"/>
        <end position="31"/>
    </location>
</feature>
<dbReference type="RefSeq" id="WP_344772143.1">
    <property type="nucleotide sequence ID" value="NZ_BAABAH010000001.1"/>
</dbReference>
<sequence length="174" mass="18426">MSEFLARHGAHILVLGGPVVLLAGLFAMLELTRPDRPRRDAAIPTRLLALTWAAAATIHVAVIAEHFEEATVLGVFFSLLSTAQYVYALAVVLRASRRLLLVGMVANTSVIVLWAYTRAVAVPFGLGPREPAGAADLAATALELCAVLLTWTVLRRPRGTGGPARPLARAQASG</sequence>
<keyword evidence="1" id="KW-1133">Transmembrane helix</keyword>
<name>A0ABP7I1U3_9ACTN</name>
<dbReference type="EMBL" id="BAABAH010000001">
    <property type="protein sequence ID" value="GAA3804099.1"/>
    <property type="molecule type" value="Genomic_DNA"/>
</dbReference>